<evidence type="ECO:0000256" key="1">
    <source>
        <dbReference type="ARBA" id="ARBA00001798"/>
    </source>
</evidence>
<dbReference type="GO" id="GO:0008270">
    <property type="term" value="F:zinc ion binding"/>
    <property type="evidence" value="ECO:0007669"/>
    <property type="project" value="UniProtKB-KW"/>
</dbReference>
<dbReference type="SMART" id="SM00591">
    <property type="entry name" value="RWD"/>
    <property type="match status" value="1"/>
</dbReference>
<dbReference type="AlphaFoldDB" id="A0A6G1FWK3"/>
<comment type="similarity">
    <text evidence="10">Belongs to the RBR family. RNF14 subfamily.</text>
</comment>
<dbReference type="RefSeq" id="XP_033531640.1">
    <property type="nucleotide sequence ID" value="XM_033679997.1"/>
</dbReference>
<dbReference type="PROSITE" id="PS51873">
    <property type="entry name" value="TRIAD"/>
    <property type="match status" value="1"/>
</dbReference>
<evidence type="ECO:0000313" key="18">
    <source>
        <dbReference type="RefSeq" id="XP_033531640.1"/>
    </source>
</evidence>
<dbReference type="InterPro" id="IPR013083">
    <property type="entry name" value="Znf_RING/FYVE/PHD"/>
</dbReference>
<keyword evidence="7 11" id="KW-0863">Zinc-finger</keyword>
<dbReference type="SUPFAM" id="SSF54495">
    <property type="entry name" value="UBC-like"/>
    <property type="match status" value="1"/>
</dbReference>
<dbReference type="InterPro" id="IPR044066">
    <property type="entry name" value="TRIAD_supradom"/>
</dbReference>
<evidence type="ECO:0000256" key="9">
    <source>
        <dbReference type="ARBA" id="ARBA00022833"/>
    </source>
</evidence>
<organism evidence="16">
    <name type="scientific">Eremomyces bilateralis CBS 781.70</name>
    <dbReference type="NCBI Taxonomy" id="1392243"/>
    <lineage>
        <taxon>Eukaryota</taxon>
        <taxon>Fungi</taxon>
        <taxon>Dikarya</taxon>
        <taxon>Ascomycota</taxon>
        <taxon>Pezizomycotina</taxon>
        <taxon>Dothideomycetes</taxon>
        <taxon>Dothideomycetes incertae sedis</taxon>
        <taxon>Eremomycetales</taxon>
        <taxon>Eremomycetaceae</taxon>
        <taxon>Eremomyces</taxon>
    </lineage>
</organism>
<dbReference type="GO" id="GO:0061630">
    <property type="term" value="F:ubiquitin protein ligase activity"/>
    <property type="evidence" value="ECO:0007669"/>
    <property type="project" value="UniProtKB-EC"/>
</dbReference>
<keyword evidence="8" id="KW-0833">Ubl conjugation pathway</keyword>
<comment type="catalytic activity">
    <reaction evidence="1">
        <text>[E2 ubiquitin-conjugating enzyme]-S-ubiquitinyl-L-cysteine + [acceptor protein]-L-lysine = [E2 ubiquitin-conjugating enzyme]-L-cysteine + [acceptor protein]-N(6)-ubiquitinyl-L-lysine.</text>
        <dbReference type="EC" id="2.3.2.31"/>
    </reaction>
</comment>
<feature type="domain" description="RING-type" evidence="15">
    <location>
        <begin position="198"/>
        <end position="470"/>
    </location>
</feature>
<evidence type="ECO:0000259" key="15">
    <source>
        <dbReference type="PROSITE" id="PS51873"/>
    </source>
</evidence>
<evidence type="ECO:0000256" key="8">
    <source>
        <dbReference type="ARBA" id="ARBA00022786"/>
    </source>
</evidence>
<feature type="compositionally biased region" description="Acidic residues" evidence="12">
    <location>
        <begin position="332"/>
        <end position="342"/>
    </location>
</feature>
<reference evidence="16 18" key="1">
    <citation type="submission" date="2020-01" db="EMBL/GenBank/DDBJ databases">
        <authorList>
            <consortium name="DOE Joint Genome Institute"/>
            <person name="Haridas S."/>
            <person name="Albert R."/>
            <person name="Binder M."/>
            <person name="Bloem J."/>
            <person name="Labutti K."/>
            <person name="Salamov A."/>
            <person name="Andreopoulos B."/>
            <person name="Baker S.E."/>
            <person name="Barry K."/>
            <person name="Bills G."/>
            <person name="Bluhm B.H."/>
            <person name="Cannon C."/>
            <person name="Castanera R."/>
            <person name="Culley D.E."/>
            <person name="Daum C."/>
            <person name="Ezra D."/>
            <person name="Gonzalez J.B."/>
            <person name="Henrissat B."/>
            <person name="Kuo A."/>
            <person name="Liang C."/>
            <person name="Lipzen A."/>
            <person name="Lutzoni F."/>
            <person name="Magnuson J."/>
            <person name="Mondo S."/>
            <person name="Nolan M."/>
            <person name="Ohm R."/>
            <person name="Pangilinan J."/>
            <person name="Park H.-J."/>
            <person name="Ramirez L."/>
            <person name="Alfaro M."/>
            <person name="Sun H."/>
            <person name="Tritt A."/>
            <person name="Yoshinaga Y."/>
            <person name="Zwiers L.-H."/>
            <person name="Turgeon B.G."/>
            <person name="Goodwin S.B."/>
            <person name="Spatafora J.W."/>
            <person name="Crous P.W."/>
            <person name="Grigoriev I.V."/>
        </authorList>
    </citation>
    <scope>NUCLEOTIDE SEQUENCE</scope>
    <source>
        <strain evidence="16 18">CBS 781.70</strain>
    </source>
</reference>
<evidence type="ECO:0000256" key="3">
    <source>
        <dbReference type="ARBA" id="ARBA00012251"/>
    </source>
</evidence>
<dbReference type="CDD" id="cd23820">
    <property type="entry name" value="RWD_RNF14"/>
    <property type="match status" value="1"/>
</dbReference>
<keyword evidence="6" id="KW-0677">Repeat</keyword>
<protein>
    <recommendedName>
        <fullName evidence="3">RBR-type E3 ubiquitin transferase</fullName>
        <ecNumber evidence="3">2.3.2.31</ecNumber>
    </recommendedName>
</protein>
<keyword evidence="17" id="KW-1185">Reference proteome</keyword>
<dbReference type="InterPro" id="IPR017907">
    <property type="entry name" value="Znf_RING_CS"/>
</dbReference>
<dbReference type="EMBL" id="ML975168">
    <property type="protein sequence ID" value="KAF1810009.1"/>
    <property type="molecule type" value="Genomic_DNA"/>
</dbReference>
<dbReference type="Pfam" id="PF05773">
    <property type="entry name" value="RWD"/>
    <property type="match status" value="1"/>
</dbReference>
<dbReference type="Gene3D" id="3.30.40.10">
    <property type="entry name" value="Zinc/RING finger domain, C3HC4 (zinc finger)"/>
    <property type="match status" value="1"/>
</dbReference>
<dbReference type="PROSITE" id="PS50089">
    <property type="entry name" value="ZF_RING_2"/>
    <property type="match status" value="1"/>
</dbReference>
<proteinExistence type="inferred from homology"/>
<feature type="region of interest" description="Disordered" evidence="12">
    <location>
        <begin position="502"/>
        <end position="580"/>
    </location>
</feature>
<reference evidence="18" key="2">
    <citation type="submission" date="2020-04" db="EMBL/GenBank/DDBJ databases">
        <authorList>
            <consortium name="NCBI Genome Project"/>
        </authorList>
    </citation>
    <scope>NUCLEOTIDE SEQUENCE</scope>
    <source>
        <strain evidence="18">CBS 781.70</strain>
    </source>
</reference>
<dbReference type="Proteomes" id="UP000504638">
    <property type="component" value="Unplaced"/>
</dbReference>
<feature type="domain" description="RWD" evidence="14">
    <location>
        <begin position="11"/>
        <end position="163"/>
    </location>
</feature>
<dbReference type="InterPro" id="IPR001841">
    <property type="entry name" value="Znf_RING"/>
</dbReference>
<dbReference type="Pfam" id="PF01485">
    <property type="entry name" value="IBR"/>
    <property type="match status" value="1"/>
</dbReference>
<dbReference type="OrthoDB" id="1431934at2759"/>
<evidence type="ECO:0000259" key="14">
    <source>
        <dbReference type="PROSITE" id="PS50908"/>
    </source>
</evidence>
<evidence type="ECO:0000256" key="4">
    <source>
        <dbReference type="ARBA" id="ARBA00022679"/>
    </source>
</evidence>
<dbReference type="InterPro" id="IPR047548">
    <property type="entry name" value="Rcat_RBR_RNF14"/>
</dbReference>
<dbReference type="GeneID" id="54420567"/>
<keyword evidence="5" id="KW-0479">Metal-binding</keyword>
<evidence type="ECO:0000256" key="11">
    <source>
        <dbReference type="PROSITE-ProRule" id="PRU00175"/>
    </source>
</evidence>
<keyword evidence="4" id="KW-0808">Transferase</keyword>
<feature type="compositionally biased region" description="Basic and acidic residues" evidence="12">
    <location>
        <begin position="520"/>
        <end position="548"/>
    </location>
</feature>
<evidence type="ECO:0000256" key="2">
    <source>
        <dbReference type="ARBA" id="ARBA00004906"/>
    </source>
</evidence>
<dbReference type="SMART" id="SM00647">
    <property type="entry name" value="IBR"/>
    <property type="match status" value="2"/>
</dbReference>
<evidence type="ECO:0000256" key="7">
    <source>
        <dbReference type="ARBA" id="ARBA00022771"/>
    </source>
</evidence>
<dbReference type="InterPro" id="IPR031127">
    <property type="entry name" value="E3_UB_ligase_RBR"/>
</dbReference>
<evidence type="ECO:0000256" key="12">
    <source>
        <dbReference type="SAM" id="MobiDB-lite"/>
    </source>
</evidence>
<comment type="pathway">
    <text evidence="2">Protein modification; protein ubiquitination.</text>
</comment>
<evidence type="ECO:0000313" key="17">
    <source>
        <dbReference type="Proteomes" id="UP000504638"/>
    </source>
</evidence>
<dbReference type="CDD" id="cd23134">
    <property type="entry name" value="RING-HC_ITT1-like"/>
    <property type="match status" value="1"/>
</dbReference>
<evidence type="ECO:0000256" key="10">
    <source>
        <dbReference type="ARBA" id="ARBA00044508"/>
    </source>
</evidence>
<dbReference type="InterPro" id="IPR002867">
    <property type="entry name" value="IBR_dom"/>
</dbReference>
<dbReference type="Pfam" id="PF22191">
    <property type="entry name" value="IBR_1"/>
    <property type="match status" value="1"/>
</dbReference>
<feature type="domain" description="RING-type" evidence="13">
    <location>
        <begin position="202"/>
        <end position="248"/>
    </location>
</feature>
<accession>A0A6G1FWK3</accession>
<dbReference type="Gene3D" id="3.10.110.10">
    <property type="entry name" value="Ubiquitin Conjugating Enzyme"/>
    <property type="match status" value="1"/>
</dbReference>
<dbReference type="PANTHER" id="PTHR11685">
    <property type="entry name" value="RBR FAMILY RING FINGER AND IBR DOMAIN-CONTAINING"/>
    <property type="match status" value="1"/>
</dbReference>
<dbReference type="EC" id="2.3.2.31" evidence="3"/>
<dbReference type="PROSITE" id="PS50908">
    <property type="entry name" value="RWD"/>
    <property type="match status" value="1"/>
</dbReference>
<name>A0A6G1FWK3_9PEZI</name>
<dbReference type="Gene3D" id="1.20.120.1750">
    <property type="match status" value="1"/>
</dbReference>
<evidence type="ECO:0000256" key="5">
    <source>
        <dbReference type="ARBA" id="ARBA00022723"/>
    </source>
</evidence>
<gene>
    <name evidence="16 18" type="ORF">P152DRAFT_460822</name>
</gene>
<feature type="region of interest" description="Disordered" evidence="12">
    <location>
        <begin position="320"/>
        <end position="359"/>
    </location>
</feature>
<evidence type="ECO:0000259" key="13">
    <source>
        <dbReference type="PROSITE" id="PS50089"/>
    </source>
</evidence>
<dbReference type="PROSITE" id="PS00518">
    <property type="entry name" value="ZF_RING_1"/>
    <property type="match status" value="1"/>
</dbReference>
<keyword evidence="9" id="KW-0862">Zinc</keyword>
<reference evidence="18" key="3">
    <citation type="submission" date="2025-04" db="UniProtKB">
        <authorList>
            <consortium name="RefSeq"/>
        </authorList>
    </citation>
    <scope>IDENTIFICATION</scope>
    <source>
        <strain evidence="18">CBS 781.70</strain>
    </source>
</reference>
<dbReference type="GO" id="GO:0016567">
    <property type="term" value="P:protein ubiquitination"/>
    <property type="evidence" value="ECO:0007669"/>
    <property type="project" value="InterPro"/>
</dbReference>
<feature type="compositionally biased region" description="Polar residues" evidence="12">
    <location>
        <begin position="343"/>
        <end position="353"/>
    </location>
</feature>
<sequence length="580" mass="65010">MADPADDERSEELESLSAIYPELTRDDNDLFHATLELLVAPNPHVSVLFHPQVVHSSFCSLDEILEDLKIDNPSSIVPSSAEVVQPEWQDLKYLPPLALDISLPSEYPTSTPPVIKLSTSPDYFPASYLESLEEECTKLWDEYAHTAVLFAYVDYLQQAVEDGFTGVSGKQALKVPLTYKPQLLDFDKSTKRKKFERETFSCGICLEPKKGVNCHRLATCGHVFCRACLQDFFTASITQGDVASVKCPDPTCGRADGAITHRRAAPLKLRAIPPGELLQVPLDRTIVQRYVDLKHKKKLESDQTTVYCPRKWCQGAARSKKYPKPTSLDTYVDSDSEPEDSPTTEAEGSPTTKPTEKAADPSADRLCICEDCSFAFCRVCLNGWHGDFVRCWPRTAAELTAEESASYDFIRKNTSPCPTCSSPTQKTHGCNHMSCPQCRTHFCYLCSSWLDEGNPYEHFNNPKKECFERLWDLEEGDNADGGVAFVGQRGWEAAVEIAEREAEAAEAVGNQNGENQAGGDRQDRARDGEQEGRQGQRREELGNEERAGIQHFLEMVENDEEDGWDSDELGDEERFNLEFR</sequence>
<dbReference type="SUPFAM" id="SSF57850">
    <property type="entry name" value="RING/U-box"/>
    <property type="match status" value="2"/>
</dbReference>
<dbReference type="InterPro" id="IPR016135">
    <property type="entry name" value="UBQ-conjugating_enzyme/RWD"/>
</dbReference>
<dbReference type="InterPro" id="IPR006575">
    <property type="entry name" value="RWD_dom"/>
</dbReference>
<dbReference type="CDD" id="cd20354">
    <property type="entry name" value="Rcat_RBR_RNF14"/>
    <property type="match status" value="1"/>
</dbReference>
<dbReference type="FunFam" id="3.30.40.10:FF:000416">
    <property type="entry name" value="RBR-type E3 ubiquitin transferase"/>
    <property type="match status" value="1"/>
</dbReference>
<evidence type="ECO:0000256" key="6">
    <source>
        <dbReference type="ARBA" id="ARBA00022737"/>
    </source>
</evidence>
<feature type="compositionally biased region" description="Acidic residues" evidence="12">
    <location>
        <begin position="556"/>
        <end position="571"/>
    </location>
</feature>
<evidence type="ECO:0000313" key="16">
    <source>
        <dbReference type="EMBL" id="KAF1810009.1"/>
    </source>
</evidence>